<organism evidence="2 3">
    <name type="scientific">Kingdonia uniflora</name>
    <dbReference type="NCBI Taxonomy" id="39325"/>
    <lineage>
        <taxon>Eukaryota</taxon>
        <taxon>Viridiplantae</taxon>
        <taxon>Streptophyta</taxon>
        <taxon>Embryophyta</taxon>
        <taxon>Tracheophyta</taxon>
        <taxon>Spermatophyta</taxon>
        <taxon>Magnoliopsida</taxon>
        <taxon>Ranunculales</taxon>
        <taxon>Circaeasteraceae</taxon>
        <taxon>Kingdonia</taxon>
    </lineage>
</organism>
<feature type="region of interest" description="Disordered" evidence="1">
    <location>
        <begin position="103"/>
        <end position="134"/>
    </location>
</feature>
<reference evidence="2 3" key="1">
    <citation type="journal article" date="2020" name="IScience">
        <title>Genome Sequencing of the Endangered Kingdonia uniflora (Circaeasteraceae, Ranunculales) Reveals Potential Mechanisms of Evolutionary Specialization.</title>
        <authorList>
            <person name="Sun Y."/>
            <person name="Deng T."/>
            <person name="Zhang A."/>
            <person name="Moore M.J."/>
            <person name="Landis J.B."/>
            <person name="Lin N."/>
            <person name="Zhang H."/>
            <person name="Zhang X."/>
            <person name="Huang J."/>
            <person name="Zhang X."/>
            <person name="Sun H."/>
            <person name="Wang H."/>
        </authorList>
    </citation>
    <scope>NUCLEOTIDE SEQUENCE [LARGE SCALE GENOMIC DNA]</scope>
    <source>
        <strain evidence="2">TB1705</strain>
        <tissue evidence="2">Leaf</tissue>
    </source>
</reference>
<gene>
    <name evidence="2" type="ORF">GIB67_026096</name>
</gene>
<keyword evidence="3" id="KW-1185">Reference proteome</keyword>
<comment type="caution">
    <text evidence="2">The sequence shown here is derived from an EMBL/GenBank/DDBJ whole genome shotgun (WGS) entry which is preliminary data.</text>
</comment>
<dbReference type="AlphaFoldDB" id="A0A7J7M337"/>
<accession>A0A7J7M337</accession>
<dbReference type="EMBL" id="JACGCM010001798">
    <property type="protein sequence ID" value="KAF6149240.1"/>
    <property type="molecule type" value="Genomic_DNA"/>
</dbReference>
<dbReference type="OrthoDB" id="1936739at2759"/>
<evidence type="ECO:0000313" key="2">
    <source>
        <dbReference type="EMBL" id="KAF6149240.1"/>
    </source>
</evidence>
<dbReference type="Proteomes" id="UP000541444">
    <property type="component" value="Unassembled WGS sequence"/>
</dbReference>
<sequence>MTTWEPWLDSTVSEIKDVLTVTLLSRKKMSLQVPNGNYKYYLRDRCWRQLTGEARIPLDPPLKSAQDAQRLKELTDKNVTLRRRLDSVDDQLYTHDLHMRRGRDVRVVPLPPGGGAKTGQSRSGPRTRGGGTSR</sequence>
<evidence type="ECO:0000256" key="1">
    <source>
        <dbReference type="SAM" id="MobiDB-lite"/>
    </source>
</evidence>
<name>A0A7J7M337_9MAGN</name>
<evidence type="ECO:0000313" key="3">
    <source>
        <dbReference type="Proteomes" id="UP000541444"/>
    </source>
</evidence>
<protein>
    <submittedName>
        <fullName evidence="2">Uncharacterized protein</fullName>
    </submittedName>
</protein>
<proteinExistence type="predicted"/>